<dbReference type="Proteomes" id="UP000260773">
    <property type="component" value="Unassembled WGS sequence"/>
</dbReference>
<proteinExistence type="predicted"/>
<accession>A0A3E2TH80</accession>
<sequence>MSQAKIFKLLSEAYGLTWSGGIAAEVIDGCPVTLKEDRYYVQVSAYMPERVYEAKHEIFNEQMKAVKGVKCGFDKKTSRITTVLSQPNRVVEQYGALREIIKQYAAPYVEEDKCPYCGQGECDMAAIYNNQYRRVHVRCHQYHTDRTRDVVLSGQGNLAMGIIGALAGAVLFMAIALAIGIFAERSYGWFFVLATFAALGGYKLFHGPYGRTGMVTVTLCSILSMVLYLFCEMVYLIAQYYELAIGEVLKQWPAVIQIAFSPDNLAESWFQLIFFLGGLAWFLIKRPLSKQNVVGTMDVMDDFNRAL</sequence>
<keyword evidence="1" id="KW-0472">Membrane</keyword>
<protein>
    <submittedName>
        <fullName evidence="2">Uncharacterized protein</fullName>
    </submittedName>
</protein>
<feature type="transmembrane region" description="Helical" evidence="1">
    <location>
        <begin position="187"/>
        <end position="205"/>
    </location>
</feature>
<dbReference type="EMBL" id="QVEP01000043">
    <property type="protein sequence ID" value="RGB75752.1"/>
    <property type="molecule type" value="Genomic_DNA"/>
</dbReference>
<evidence type="ECO:0000313" key="3">
    <source>
        <dbReference type="Proteomes" id="UP000260773"/>
    </source>
</evidence>
<reference evidence="2 3" key="1">
    <citation type="submission" date="2018-08" db="EMBL/GenBank/DDBJ databases">
        <title>A genome reference for cultivated species of the human gut microbiota.</title>
        <authorList>
            <person name="Zou Y."/>
            <person name="Xue W."/>
            <person name="Luo G."/>
        </authorList>
    </citation>
    <scope>NUCLEOTIDE SEQUENCE [LARGE SCALE GENOMIC DNA]</scope>
    <source>
        <strain evidence="2 3">AF45-17</strain>
    </source>
</reference>
<keyword evidence="1" id="KW-0812">Transmembrane</keyword>
<feature type="transmembrane region" description="Helical" evidence="1">
    <location>
        <begin position="217"/>
        <end position="238"/>
    </location>
</feature>
<comment type="caution">
    <text evidence="2">The sequence shown here is derived from an EMBL/GenBank/DDBJ whole genome shotgun (WGS) entry which is preliminary data.</text>
</comment>
<evidence type="ECO:0000256" key="1">
    <source>
        <dbReference type="SAM" id="Phobius"/>
    </source>
</evidence>
<feature type="transmembrane region" description="Helical" evidence="1">
    <location>
        <begin position="268"/>
        <end position="284"/>
    </location>
</feature>
<feature type="transmembrane region" description="Helical" evidence="1">
    <location>
        <begin position="158"/>
        <end position="181"/>
    </location>
</feature>
<organism evidence="2 3">
    <name type="scientific">Coprococcus catus</name>
    <dbReference type="NCBI Taxonomy" id="116085"/>
    <lineage>
        <taxon>Bacteria</taxon>
        <taxon>Bacillati</taxon>
        <taxon>Bacillota</taxon>
        <taxon>Clostridia</taxon>
        <taxon>Lachnospirales</taxon>
        <taxon>Lachnospiraceae</taxon>
        <taxon>Coprococcus</taxon>
    </lineage>
</organism>
<dbReference type="AlphaFoldDB" id="A0A3E2TH80"/>
<keyword evidence="1" id="KW-1133">Transmembrane helix</keyword>
<gene>
    <name evidence="2" type="ORF">DW070_13655</name>
</gene>
<name>A0A3E2TH80_9FIRM</name>
<evidence type="ECO:0000313" key="2">
    <source>
        <dbReference type="EMBL" id="RGB75752.1"/>
    </source>
</evidence>